<feature type="transmembrane region" description="Helical" evidence="1">
    <location>
        <begin position="199"/>
        <end position="222"/>
    </location>
</feature>
<dbReference type="RefSeq" id="WP_377499735.1">
    <property type="nucleotide sequence ID" value="NZ_JBHMDO010000042.1"/>
</dbReference>
<dbReference type="EMBL" id="JBHMDO010000042">
    <property type="protein sequence ID" value="MFB9329452.1"/>
    <property type="molecule type" value="Genomic_DNA"/>
</dbReference>
<feature type="transmembrane region" description="Helical" evidence="1">
    <location>
        <begin position="159"/>
        <end position="178"/>
    </location>
</feature>
<organism evidence="2 3">
    <name type="scientific">Paenibacillus aurantiacus</name>
    <dbReference type="NCBI Taxonomy" id="1936118"/>
    <lineage>
        <taxon>Bacteria</taxon>
        <taxon>Bacillati</taxon>
        <taxon>Bacillota</taxon>
        <taxon>Bacilli</taxon>
        <taxon>Bacillales</taxon>
        <taxon>Paenibacillaceae</taxon>
        <taxon>Paenibacillus</taxon>
    </lineage>
</organism>
<evidence type="ECO:0000313" key="3">
    <source>
        <dbReference type="Proteomes" id="UP001589747"/>
    </source>
</evidence>
<reference evidence="2 3" key="1">
    <citation type="submission" date="2024-09" db="EMBL/GenBank/DDBJ databases">
        <authorList>
            <person name="Sun Q."/>
            <person name="Mori K."/>
        </authorList>
    </citation>
    <scope>NUCLEOTIDE SEQUENCE [LARGE SCALE GENOMIC DNA]</scope>
    <source>
        <strain evidence="2 3">TISTR 2452</strain>
    </source>
</reference>
<evidence type="ECO:0000313" key="2">
    <source>
        <dbReference type="EMBL" id="MFB9329452.1"/>
    </source>
</evidence>
<keyword evidence="1" id="KW-1133">Transmembrane helix</keyword>
<keyword evidence="1" id="KW-0812">Transmembrane</keyword>
<sequence length="625" mass="68293">MRRFSEAYLRLIVLVLAFEVLVSAVIGLGIYAGFSVFPYSQAAVTAGQAAGAAGQTTGINATVPMYMPTLADLKVPYTLLEPGPATWGIVSILCAIALIVLQSFVRGMYLGGLKAHIQGRHVSLVACGRRYFPVMVGFAGMQTATGLLVVMFAMAFFPLGLLMMLAMLLFALAPYLAVLQELPLGHALAKSPRTLRRYVGEWLPLALGALLFTVILSLFRALPQPWGYAIPLLVYGGGGTLLIAALMRNLDARLRAEGEPVPMLPLPEKKERRSAAYGWAALALALVAAGVFASSGQHLNALDFGGKERMAGIAYGTNFSDAFYASDQQYTTYLWESGDLEIAMRLPDLRNGDGPKELRGIADIRWSVDELVHTRVGMGTTAEMRPVQRESKLLYHLVRDTASNGTPYYSSMNGGHIALMPGKASPIQPFSFHITVSGDGRDISLLQYQQGMDEPLLFRMSEDGRYILPGTSTSNPQNVKVYWFSDERRTDDVFELMAARNRINLMPKTERGYLLLAAALQQGDGRMVAELLGMMRQRGVTVSAPERDASGWTAELRRLYQGASVEETLPFITKAGEQNAYPLQEQTGGDVNRRIYRIEVPFPNGTLPIVYEESADGSLIAIKVE</sequence>
<feature type="transmembrane region" description="Helical" evidence="1">
    <location>
        <begin position="131"/>
        <end position="153"/>
    </location>
</feature>
<evidence type="ECO:0000256" key="1">
    <source>
        <dbReference type="SAM" id="Phobius"/>
    </source>
</evidence>
<feature type="transmembrane region" description="Helical" evidence="1">
    <location>
        <begin position="12"/>
        <end position="34"/>
    </location>
</feature>
<feature type="transmembrane region" description="Helical" evidence="1">
    <location>
        <begin position="275"/>
        <end position="293"/>
    </location>
</feature>
<gene>
    <name evidence="2" type="ORF">ACFFSY_26235</name>
</gene>
<keyword evidence="3" id="KW-1185">Reference proteome</keyword>
<keyword evidence="1" id="KW-0472">Membrane</keyword>
<name>A0ABV5KZF1_9BACL</name>
<protein>
    <recommendedName>
        <fullName evidence="4">ABC transporter permease</fullName>
    </recommendedName>
</protein>
<feature type="transmembrane region" description="Helical" evidence="1">
    <location>
        <begin position="85"/>
        <end position="110"/>
    </location>
</feature>
<accession>A0ABV5KZF1</accession>
<dbReference type="Proteomes" id="UP001589747">
    <property type="component" value="Unassembled WGS sequence"/>
</dbReference>
<proteinExistence type="predicted"/>
<feature type="transmembrane region" description="Helical" evidence="1">
    <location>
        <begin position="228"/>
        <end position="247"/>
    </location>
</feature>
<evidence type="ECO:0008006" key="4">
    <source>
        <dbReference type="Google" id="ProtNLM"/>
    </source>
</evidence>
<comment type="caution">
    <text evidence="2">The sequence shown here is derived from an EMBL/GenBank/DDBJ whole genome shotgun (WGS) entry which is preliminary data.</text>
</comment>